<name>A0A3G4VES1_9VIBR</name>
<gene>
    <name evidence="1" type="ORF">ECB94_18835</name>
</gene>
<dbReference type="EMBL" id="CP033578">
    <property type="protein sequence ID" value="AYV23356.1"/>
    <property type="molecule type" value="Genomic_DNA"/>
</dbReference>
<reference evidence="1 2" key="1">
    <citation type="submission" date="2018-11" db="EMBL/GenBank/DDBJ databases">
        <title>Complete Genome Sequence of Vbrio mediterranei 117-T6: a Potential Pathogen Bacteria Isolated from the Conchocelis of Pyropia.</title>
        <authorList>
            <person name="Liu Q."/>
        </authorList>
    </citation>
    <scope>NUCLEOTIDE SEQUENCE [LARGE SCALE GENOMIC DNA]</scope>
    <source>
        <strain evidence="1 2">117-T6</strain>
    </source>
</reference>
<accession>A0A3G4VES1</accession>
<evidence type="ECO:0000313" key="2">
    <source>
        <dbReference type="Proteomes" id="UP000279760"/>
    </source>
</evidence>
<organism evidence="1 2">
    <name type="scientific">Vibrio mediterranei</name>
    <dbReference type="NCBI Taxonomy" id="689"/>
    <lineage>
        <taxon>Bacteria</taxon>
        <taxon>Pseudomonadati</taxon>
        <taxon>Pseudomonadota</taxon>
        <taxon>Gammaproteobacteria</taxon>
        <taxon>Vibrionales</taxon>
        <taxon>Vibrionaceae</taxon>
        <taxon>Vibrio</taxon>
    </lineage>
</organism>
<proteinExistence type="predicted"/>
<dbReference type="RefSeq" id="WP_124941385.1">
    <property type="nucleotide sequence ID" value="NZ_CP033578.1"/>
</dbReference>
<evidence type="ECO:0000313" key="1">
    <source>
        <dbReference type="EMBL" id="AYV23356.1"/>
    </source>
</evidence>
<protein>
    <submittedName>
        <fullName evidence="1">AraC family transcriptional regulator</fullName>
    </submittedName>
</protein>
<sequence length="202" mass="22683">MNHAIDFQSISYDLLTITSRKKTLHNQLFRVESGKVLLKLGKNEYVFNAGDAFWLPIECLMSLTILPNSQLSLVKLSVRLADQFPKKAGKVHLSPLSKALLDKLLHESDLATVKDLLQVVRREIIELQPKLAQTPECLAISKWQPKNDSISGELSLVLLVREARKQRLSGTKLDVICDNLFAGNREQLQLLSLSLLGNTELD</sequence>
<dbReference type="Proteomes" id="UP000279760">
    <property type="component" value="Chromosome 2"/>
</dbReference>
<dbReference type="AlphaFoldDB" id="A0A3G4VES1"/>